<keyword evidence="5" id="KW-1015">Disulfide bond</keyword>
<feature type="transmembrane region" description="Helical" evidence="6">
    <location>
        <begin position="417"/>
        <end position="439"/>
    </location>
</feature>
<dbReference type="InterPro" id="IPR000203">
    <property type="entry name" value="GPS"/>
</dbReference>
<dbReference type="GO" id="GO:0007166">
    <property type="term" value="P:cell surface receptor signaling pathway"/>
    <property type="evidence" value="ECO:0007669"/>
    <property type="project" value="InterPro"/>
</dbReference>
<evidence type="ECO:0000256" key="6">
    <source>
        <dbReference type="SAM" id="Phobius"/>
    </source>
</evidence>
<evidence type="ECO:0000256" key="7">
    <source>
        <dbReference type="SAM" id="SignalP"/>
    </source>
</evidence>
<feature type="chain" id="PRO_5043764510" evidence="7">
    <location>
        <begin position="22"/>
        <end position="527"/>
    </location>
</feature>
<evidence type="ECO:0000256" key="5">
    <source>
        <dbReference type="ARBA" id="ARBA00023157"/>
    </source>
</evidence>
<dbReference type="GO" id="GO:0005886">
    <property type="term" value="C:plasma membrane"/>
    <property type="evidence" value="ECO:0007669"/>
    <property type="project" value="TreeGrafter"/>
</dbReference>
<organism evidence="10 11">
    <name type="scientific">Alosa alosa</name>
    <name type="common">allis shad</name>
    <dbReference type="NCBI Taxonomy" id="278164"/>
    <lineage>
        <taxon>Eukaryota</taxon>
        <taxon>Metazoa</taxon>
        <taxon>Chordata</taxon>
        <taxon>Craniata</taxon>
        <taxon>Vertebrata</taxon>
        <taxon>Euteleostomi</taxon>
        <taxon>Actinopterygii</taxon>
        <taxon>Neopterygii</taxon>
        <taxon>Teleostei</taxon>
        <taxon>Clupei</taxon>
        <taxon>Clupeiformes</taxon>
        <taxon>Clupeoidei</taxon>
        <taxon>Clupeidae</taxon>
        <taxon>Alosa</taxon>
    </lineage>
</organism>
<evidence type="ECO:0000259" key="9">
    <source>
        <dbReference type="PROSITE" id="PS50261"/>
    </source>
</evidence>
<reference evidence="10" key="1">
    <citation type="submission" date="2020-10" db="EMBL/GenBank/DDBJ databases">
        <title>Chromosome-scale genome assembly of the Allis shad, Alosa alosa.</title>
        <authorList>
            <person name="Margot Z."/>
            <person name="Christophe K."/>
            <person name="Cabau C."/>
            <person name="Louis A."/>
            <person name="Berthelot C."/>
            <person name="Parey E."/>
            <person name="Roest Crollius H."/>
            <person name="Montfort J."/>
            <person name="Robinson-Rechavi M."/>
            <person name="Bucao C."/>
            <person name="Bouchez O."/>
            <person name="Gislard M."/>
            <person name="Lluch J."/>
            <person name="Milhes M."/>
            <person name="Lampietro C."/>
            <person name="Lopez Roques C."/>
            <person name="Donnadieu C."/>
            <person name="Braasch I."/>
            <person name="Desvignes T."/>
            <person name="Postlethwait J."/>
            <person name="Bobe J."/>
            <person name="Guiguen Y."/>
        </authorList>
    </citation>
    <scope>NUCLEOTIDE SEQUENCE</scope>
    <source>
        <strain evidence="10">M-15738</strain>
        <tissue evidence="10">Blood</tissue>
    </source>
</reference>
<dbReference type="InterPro" id="IPR017981">
    <property type="entry name" value="GPCR_2-like_7TM"/>
</dbReference>
<dbReference type="Pfam" id="PF01825">
    <property type="entry name" value="GPS"/>
    <property type="match status" value="1"/>
</dbReference>
<dbReference type="Gene3D" id="1.20.1070.10">
    <property type="entry name" value="Rhodopsin 7-helix transmembrane proteins"/>
    <property type="match status" value="1"/>
</dbReference>
<dbReference type="AlphaFoldDB" id="A0AAV6FMV1"/>
<dbReference type="Pfam" id="PF00002">
    <property type="entry name" value="7tm_2"/>
    <property type="match status" value="1"/>
</dbReference>
<evidence type="ECO:0000256" key="3">
    <source>
        <dbReference type="ARBA" id="ARBA00022989"/>
    </source>
</evidence>
<proteinExistence type="predicted"/>
<feature type="domain" description="G-protein coupled receptors family 2 profile 2" evidence="9">
    <location>
        <begin position="217"/>
        <end position="506"/>
    </location>
</feature>
<evidence type="ECO:0000259" key="8">
    <source>
        <dbReference type="PROSITE" id="PS50221"/>
    </source>
</evidence>
<feature type="transmembrane region" description="Helical" evidence="6">
    <location>
        <begin position="253"/>
        <end position="276"/>
    </location>
</feature>
<dbReference type="PANTHER" id="PTHR12011:SF285">
    <property type="entry name" value="ADHESION G PROTEIN-COUPLED RECEPTOR G3"/>
    <property type="match status" value="1"/>
</dbReference>
<feature type="transmembrane region" description="Helical" evidence="6">
    <location>
        <begin position="296"/>
        <end position="316"/>
    </location>
</feature>
<name>A0AAV6FMV1_9TELE</name>
<evidence type="ECO:0000313" key="11">
    <source>
        <dbReference type="Proteomes" id="UP000823561"/>
    </source>
</evidence>
<dbReference type="Gene3D" id="2.60.220.50">
    <property type="match status" value="1"/>
</dbReference>
<dbReference type="GO" id="GO:0004930">
    <property type="term" value="F:G protein-coupled receptor activity"/>
    <property type="evidence" value="ECO:0007669"/>
    <property type="project" value="InterPro"/>
</dbReference>
<dbReference type="InterPro" id="IPR057244">
    <property type="entry name" value="GAIN_B"/>
</dbReference>
<dbReference type="InterPro" id="IPR046338">
    <property type="entry name" value="GAIN_dom_sf"/>
</dbReference>
<feature type="domain" description="GAIN-B" evidence="8">
    <location>
        <begin position="64"/>
        <end position="209"/>
    </location>
</feature>
<protein>
    <submittedName>
        <fullName evidence="10">Uncharacterized protein</fullName>
    </submittedName>
</protein>
<dbReference type="InterPro" id="IPR000832">
    <property type="entry name" value="GPCR_2_secretin-like"/>
</dbReference>
<evidence type="ECO:0000313" key="10">
    <source>
        <dbReference type="EMBL" id="KAG5264208.1"/>
    </source>
</evidence>
<feature type="transmembrane region" description="Helical" evidence="6">
    <location>
        <begin position="484"/>
        <end position="504"/>
    </location>
</feature>
<feature type="signal peptide" evidence="7">
    <location>
        <begin position="1"/>
        <end position="21"/>
    </location>
</feature>
<keyword evidence="3 6" id="KW-1133">Transmembrane helix</keyword>
<feature type="transmembrane region" description="Helical" evidence="6">
    <location>
        <begin position="219"/>
        <end position="241"/>
    </location>
</feature>
<gene>
    <name evidence="10" type="ORF">AALO_G00273350</name>
</gene>
<evidence type="ECO:0000256" key="2">
    <source>
        <dbReference type="ARBA" id="ARBA00022692"/>
    </source>
</evidence>
<dbReference type="PROSITE" id="PS50261">
    <property type="entry name" value="G_PROTEIN_RECEP_F2_4"/>
    <property type="match status" value="1"/>
</dbReference>
<dbReference type="Proteomes" id="UP000823561">
    <property type="component" value="Chromosome 21"/>
</dbReference>
<evidence type="ECO:0000256" key="1">
    <source>
        <dbReference type="ARBA" id="ARBA00004141"/>
    </source>
</evidence>
<dbReference type="EMBL" id="JADWDJ010000021">
    <property type="protein sequence ID" value="KAG5264208.1"/>
    <property type="molecule type" value="Genomic_DNA"/>
</dbReference>
<comment type="subcellular location">
    <subcellularLocation>
        <location evidence="1">Membrane</location>
        <topology evidence="1">Multi-pass membrane protein</topology>
    </subcellularLocation>
</comment>
<evidence type="ECO:0000256" key="4">
    <source>
        <dbReference type="ARBA" id="ARBA00023136"/>
    </source>
</evidence>
<dbReference type="PROSITE" id="PS50221">
    <property type="entry name" value="GAIN_B"/>
    <property type="match status" value="1"/>
</dbReference>
<dbReference type="PANTHER" id="PTHR12011">
    <property type="entry name" value="ADHESION G-PROTEIN COUPLED RECEPTOR"/>
    <property type="match status" value="1"/>
</dbReference>
<sequence>MERLYLIFLSTLTLHVVGTTAKGDMSHCRRQPMSCNEVIECCRVKPSFAACYNQNVRTCVIKGRQRSPDFKQRQVNSSSLEGRMDTYYGHRVRVPSEAVNRSRVDASKEVIMTTSVINSSYFTTSRNILEQRVLGVWVGEQEVSNLSQPITITFRRTNCSIQGQCVFWDDNQGNWSPAGCKTSHTDEEFNCSCNHLSFFAILITDGADIGHAHQQRLSYIQYCGSALTITLTTLTCLMHLTHRKRKLGHCSTIHLQLSLALLLLHVSFLLSAWGAWHTQGQPITAQCQALGAGLHWALLATFSWTAIEGFHLYLLLVRVFNIYVRRYLLKLGLLGWGLPSVTVILCAALRMYGPYNHKTDSSSSNNRSFECGRDNKSAISVNQSQSPSDGPTLCWLSGSGVGGQVSVSVLRYGTVHAYLGAVLLFNTVILLLIGCKLFGAGPQAVQRRGRVCHDAMTLFGLSCALGLPWGLALCSHGPLTLTTTYLFTILNGLQGVFLFLWALAMTCRRHHASSSQSTMKMSSLGAS</sequence>
<accession>A0AAV6FMV1</accession>
<keyword evidence="2 6" id="KW-0812">Transmembrane</keyword>
<keyword evidence="11" id="KW-1185">Reference proteome</keyword>
<dbReference type="SMART" id="SM00303">
    <property type="entry name" value="GPS"/>
    <property type="match status" value="1"/>
</dbReference>
<dbReference type="GO" id="GO:0007189">
    <property type="term" value="P:adenylate cyclase-activating G protein-coupled receptor signaling pathway"/>
    <property type="evidence" value="ECO:0007669"/>
    <property type="project" value="TreeGrafter"/>
</dbReference>
<comment type="caution">
    <text evidence="10">The sequence shown here is derived from an EMBL/GenBank/DDBJ whole genome shotgun (WGS) entry which is preliminary data.</text>
</comment>
<keyword evidence="4 6" id="KW-0472">Membrane</keyword>
<keyword evidence="7" id="KW-0732">Signal</keyword>
<feature type="transmembrane region" description="Helical" evidence="6">
    <location>
        <begin position="451"/>
        <end position="472"/>
    </location>
</feature>
<feature type="transmembrane region" description="Helical" evidence="6">
    <location>
        <begin position="328"/>
        <end position="352"/>
    </location>
</feature>